<name>A0ABV2JHN0_9STRE</name>
<organism evidence="6 7">
    <name type="scientific">Streptococcus porcorum</name>
    <dbReference type="NCBI Taxonomy" id="701526"/>
    <lineage>
        <taxon>Bacteria</taxon>
        <taxon>Bacillati</taxon>
        <taxon>Bacillota</taxon>
        <taxon>Bacilli</taxon>
        <taxon>Lactobacillales</taxon>
        <taxon>Streptococcaceae</taxon>
        <taxon>Streptococcus</taxon>
    </lineage>
</organism>
<dbReference type="PANTHER" id="PTHR42681:SF1">
    <property type="entry name" value="MALONYL-COA-ACYL CARRIER PROTEIN TRANSACYLASE, MITOCHONDRIAL"/>
    <property type="match status" value="1"/>
</dbReference>
<dbReference type="InterPro" id="IPR014043">
    <property type="entry name" value="Acyl_transferase_dom"/>
</dbReference>
<dbReference type="Gene3D" id="3.30.70.250">
    <property type="entry name" value="Malonyl-CoA ACP transacylase, ACP-binding"/>
    <property type="match status" value="1"/>
</dbReference>
<dbReference type="InterPro" id="IPR050858">
    <property type="entry name" value="Mal-CoA-ACP_Trans/PKS_FabD"/>
</dbReference>
<dbReference type="InterPro" id="IPR004410">
    <property type="entry name" value="Malonyl_CoA-ACP_transAc_FabD"/>
</dbReference>
<keyword evidence="1 4" id="KW-0808">Transferase</keyword>
<dbReference type="RefSeq" id="WP_354369377.1">
    <property type="nucleotide sequence ID" value="NZ_JBEPLN010000025.1"/>
</dbReference>
<evidence type="ECO:0000256" key="1">
    <source>
        <dbReference type="ARBA" id="ARBA00022679"/>
    </source>
</evidence>
<evidence type="ECO:0000313" key="6">
    <source>
        <dbReference type="EMBL" id="MET3634758.1"/>
    </source>
</evidence>
<dbReference type="PIRSF" id="PIRSF000446">
    <property type="entry name" value="Mct"/>
    <property type="match status" value="1"/>
</dbReference>
<dbReference type="NCBIfam" id="TIGR00128">
    <property type="entry name" value="fabD"/>
    <property type="match status" value="1"/>
</dbReference>
<evidence type="ECO:0000256" key="2">
    <source>
        <dbReference type="ARBA" id="ARBA00023315"/>
    </source>
</evidence>
<dbReference type="Proteomes" id="UP001549037">
    <property type="component" value="Unassembled WGS sequence"/>
</dbReference>
<keyword evidence="7" id="KW-1185">Reference proteome</keyword>
<accession>A0ABV2JHN0</accession>
<dbReference type="SMART" id="SM00827">
    <property type="entry name" value="PKS_AT"/>
    <property type="match status" value="1"/>
</dbReference>
<dbReference type="InterPro" id="IPR001227">
    <property type="entry name" value="Ac_transferase_dom_sf"/>
</dbReference>
<comment type="similarity">
    <text evidence="4">Belongs to the fabD family.</text>
</comment>
<protein>
    <recommendedName>
        <fullName evidence="4">Malonyl CoA-acyl carrier protein transacylase</fullName>
        <ecNumber evidence="4">2.3.1.39</ecNumber>
    </recommendedName>
</protein>
<proteinExistence type="inferred from homology"/>
<dbReference type="Pfam" id="PF00698">
    <property type="entry name" value="Acyl_transf_1"/>
    <property type="match status" value="1"/>
</dbReference>
<dbReference type="GO" id="GO:0004314">
    <property type="term" value="F:[acyl-carrier-protein] S-malonyltransferase activity"/>
    <property type="evidence" value="ECO:0007669"/>
    <property type="project" value="UniProtKB-EC"/>
</dbReference>
<evidence type="ECO:0000313" key="7">
    <source>
        <dbReference type="Proteomes" id="UP001549037"/>
    </source>
</evidence>
<sequence length="308" mass="33411">MKTAFLFAGQGAQKVGMARDLYDHYPIVKETFDQASRLLGYDLRQLIDEDEDKLHQTRFTQPAILTTSVAIYRLLLEKGIRPDMVAGLSLGEYSALVASGALSFEEALPLVAKRGEFMEIAAPKGSGKMVAVMNTAPEIIEAACQKASVKGIVTPANYNTPGQIVIGGEVAAVNEAVELLKLEGVKRLIPLNVSGPFHTALLESASQALAKELEMTSFKPFQIPLVGNTEAEVMSDFDIKTLLARQVKEPVRFYESIGVLQEMGASQFVEIGPGKVLSGFIKKIDPSAQMAQVEDCESLVTFLEQEKG</sequence>
<comment type="catalytic activity">
    <reaction evidence="3 4">
        <text>holo-[ACP] + malonyl-CoA = malonyl-[ACP] + CoA</text>
        <dbReference type="Rhea" id="RHEA:41792"/>
        <dbReference type="Rhea" id="RHEA-COMP:9623"/>
        <dbReference type="Rhea" id="RHEA-COMP:9685"/>
        <dbReference type="ChEBI" id="CHEBI:57287"/>
        <dbReference type="ChEBI" id="CHEBI:57384"/>
        <dbReference type="ChEBI" id="CHEBI:64479"/>
        <dbReference type="ChEBI" id="CHEBI:78449"/>
        <dbReference type="EC" id="2.3.1.39"/>
    </reaction>
</comment>
<dbReference type="InterPro" id="IPR016035">
    <property type="entry name" value="Acyl_Trfase/lysoPLipase"/>
</dbReference>
<dbReference type="PANTHER" id="PTHR42681">
    <property type="entry name" value="MALONYL-COA-ACYL CARRIER PROTEIN TRANSACYLASE, MITOCHONDRIAL"/>
    <property type="match status" value="1"/>
</dbReference>
<dbReference type="SUPFAM" id="SSF55048">
    <property type="entry name" value="Probable ACP-binding domain of malonyl-CoA ACP transacylase"/>
    <property type="match status" value="1"/>
</dbReference>
<dbReference type="InterPro" id="IPR024925">
    <property type="entry name" value="Malonyl_CoA-ACP_transAc"/>
</dbReference>
<keyword evidence="2 4" id="KW-0012">Acyltransferase</keyword>
<evidence type="ECO:0000256" key="3">
    <source>
        <dbReference type="ARBA" id="ARBA00048462"/>
    </source>
</evidence>
<comment type="caution">
    <text evidence="6">The sequence shown here is derived from an EMBL/GenBank/DDBJ whole genome shotgun (WGS) entry which is preliminary data.</text>
</comment>
<dbReference type="EMBL" id="JBEPLN010000025">
    <property type="protein sequence ID" value="MET3634758.1"/>
    <property type="molecule type" value="Genomic_DNA"/>
</dbReference>
<dbReference type="SUPFAM" id="SSF52151">
    <property type="entry name" value="FabD/lysophospholipase-like"/>
    <property type="match status" value="1"/>
</dbReference>
<dbReference type="EC" id="2.3.1.39" evidence="4"/>
<gene>
    <name evidence="6" type="ORF">ABID28_001417</name>
</gene>
<dbReference type="Gene3D" id="3.40.366.10">
    <property type="entry name" value="Malonyl-Coenzyme A Acyl Carrier Protein, domain 2"/>
    <property type="match status" value="1"/>
</dbReference>
<reference evidence="6 7" key="1">
    <citation type="submission" date="2024-06" db="EMBL/GenBank/DDBJ databases">
        <title>Genomic Encyclopedia of Type Strains, Phase IV (KMG-IV): sequencing the most valuable type-strain genomes for metagenomic binning, comparative biology and taxonomic classification.</title>
        <authorList>
            <person name="Goeker M."/>
        </authorList>
    </citation>
    <scope>NUCLEOTIDE SEQUENCE [LARGE SCALE GENOMIC DNA]</scope>
    <source>
        <strain evidence="6 7">DSM 28302</strain>
    </source>
</reference>
<evidence type="ECO:0000256" key="4">
    <source>
        <dbReference type="PIRNR" id="PIRNR000446"/>
    </source>
</evidence>
<dbReference type="InterPro" id="IPR016036">
    <property type="entry name" value="Malonyl_transacylase_ACP-bd"/>
</dbReference>
<feature type="domain" description="Malonyl-CoA:ACP transacylase (MAT)" evidence="5">
    <location>
        <begin position="6"/>
        <end position="307"/>
    </location>
</feature>
<evidence type="ECO:0000259" key="5">
    <source>
        <dbReference type="SMART" id="SM00827"/>
    </source>
</evidence>